<keyword evidence="2 12" id="KW-0808">Transferase</keyword>
<evidence type="ECO:0000256" key="14">
    <source>
        <dbReference type="PROSITE-ProRule" id="PRU00354"/>
    </source>
</evidence>
<dbReference type="SUPFAM" id="SSF56276">
    <property type="entry name" value="S-adenosylmethionine decarboxylase"/>
    <property type="match status" value="1"/>
</dbReference>
<evidence type="ECO:0000313" key="17">
    <source>
        <dbReference type="EMBL" id="PVZ08432.1"/>
    </source>
</evidence>
<dbReference type="SUPFAM" id="SSF53335">
    <property type="entry name" value="S-adenosyl-L-methionine-dependent methyltransferases"/>
    <property type="match status" value="1"/>
</dbReference>
<name>A0A2U1F8C5_9PSEU</name>
<keyword evidence="8 13" id="KW-0865">Zymogen</keyword>
<dbReference type="GO" id="GO:0004766">
    <property type="term" value="F:spermidine synthase activity"/>
    <property type="evidence" value="ECO:0007669"/>
    <property type="project" value="UniProtKB-UniRule"/>
</dbReference>
<comment type="caution">
    <text evidence="12">Lacks conserved residue(s) required for the propagation of feature annotation.</text>
</comment>
<dbReference type="PANTHER" id="PTHR33866">
    <property type="entry name" value="S-ADENOSYLMETHIONINE DECARBOXYLASE PROENZYME"/>
    <property type="match status" value="1"/>
</dbReference>
<accession>A0A2U1F8C5</accession>
<proteinExistence type="inferred from homology"/>
<evidence type="ECO:0000256" key="5">
    <source>
        <dbReference type="ARBA" id="ARBA00022813"/>
    </source>
</evidence>
<comment type="function">
    <text evidence="13">Catalyzes the decarboxylation of S-adenosylmethionine to S-adenosylmethioninamine (dcAdoMet), the propylamine donor required for the synthesis of the polyamines spermine and spermidine from the diamine putrescine.</text>
</comment>
<feature type="domain" description="PABS" evidence="16">
    <location>
        <begin position="132"/>
        <end position="396"/>
    </location>
</feature>
<evidence type="ECO:0000256" key="7">
    <source>
        <dbReference type="ARBA" id="ARBA00023115"/>
    </source>
</evidence>
<dbReference type="InterPro" id="IPR030374">
    <property type="entry name" value="PABS"/>
</dbReference>
<feature type="region of interest" description="Disordered" evidence="15">
    <location>
        <begin position="1"/>
        <end position="20"/>
    </location>
</feature>
<dbReference type="AlphaFoldDB" id="A0A2U1F8C5"/>
<evidence type="ECO:0000313" key="18">
    <source>
        <dbReference type="Proteomes" id="UP000245639"/>
    </source>
</evidence>
<dbReference type="GO" id="GO:0008295">
    <property type="term" value="P:spermidine biosynthetic process"/>
    <property type="evidence" value="ECO:0007669"/>
    <property type="project" value="UniProtKB-UniRule"/>
</dbReference>
<feature type="binding site" evidence="12">
    <location>
        <begin position="280"/>
        <end position="281"/>
    </location>
    <ligand>
        <name>S-methyl-5'-thioadenosine</name>
        <dbReference type="ChEBI" id="CHEBI:17509"/>
    </ligand>
</feature>
<feature type="compositionally biased region" description="Low complexity" evidence="15">
    <location>
        <begin position="1"/>
        <end position="14"/>
    </location>
</feature>
<dbReference type="InterPro" id="IPR029063">
    <property type="entry name" value="SAM-dependent_MTases_sf"/>
</dbReference>
<evidence type="ECO:0000256" key="6">
    <source>
        <dbReference type="ARBA" id="ARBA00023066"/>
    </source>
</evidence>
<dbReference type="Pfam" id="PF02675">
    <property type="entry name" value="AdoMet_dc"/>
    <property type="match status" value="1"/>
</dbReference>
<evidence type="ECO:0000256" key="15">
    <source>
        <dbReference type="SAM" id="MobiDB-lite"/>
    </source>
</evidence>
<keyword evidence="7 13" id="KW-0620">Polyamine biosynthesis</keyword>
<evidence type="ECO:0000256" key="10">
    <source>
        <dbReference type="ARBA" id="ARBA00023270"/>
    </source>
</evidence>
<feature type="binding site" evidence="12">
    <location>
        <position position="169"/>
    </location>
    <ligand>
        <name>S-methyl-5'-thioadenosine</name>
        <dbReference type="ChEBI" id="CHEBI:17509"/>
    </ligand>
</feature>
<evidence type="ECO:0000256" key="9">
    <source>
        <dbReference type="ARBA" id="ARBA00023239"/>
    </source>
</evidence>
<dbReference type="Proteomes" id="UP000245639">
    <property type="component" value="Unassembled WGS sequence"/>
</dbReference>
<feature type="active site" description="Proton acceptor" evidence="12 14">
    <location>
        <position position="301"/>
    </location>
</feature>
<dbReference type="PANTHER" id="PTHR33866:SF2">
    <property type="entry name" value="S-ADENOSYLMETHIONINE DECARBOXYLASE PROENZYME"/>
    <property type="match status" value="1"/>
</dbReference>
<feature type="binding site" evidence="12">
    <location>
        <position position="242"/>
    </location>
    <ligand>
        <name>S-methyl-5'-thioadenosine</name>
        <dbReference type="ChEBI" id="CHEBI:17509"/>
    </ligand>
</feature>
<evidence type="ECO:0000256" key="8">
    <source>
        <dbReference type="ARBA" id="ARBA00023145"/>
    </source>
</evidence>
<gene>
    <name evidence="12" type="primary">speE</name>
    <name evidence="13" type="synonym">speH</name>
    <name evidence="17" type="ORF">C8D89_10824</name>
</gene>
<dbReference type="InterPro" id="IPR001045">
    <property type="entry name" value="Spermi_synthase"/>
</dbReference>
<feature type="site" description="Cleavage (non-hydrolytic); by autolysis" evidence="13">
    <location>
        <begin position="80"/>
        <end position="81"/>
    </location>
</feature>
<keyword evidence="18" id="KW-1185">Reference proteome</keyword>
<comment type="catalytic activity">
    <reaction evidence="12">
        <text>S-adenosyl 3-(methylsulfanyl)propylamine + putrescine = S-methyl-5'-thioadenosine + spermidine + H(+)</text>
        <dbReference type="Rhea" id="RHEA:12721"/>
        <dbReference type="ChEBI" id="CHEBI:15378"/>
        <dbReference type="ChEBI" id="CHEBI:17509"/>
        <dbReference type="ChEBI" id="CHEBI:57443"/>
        <dbReference type="ChEBI" id="CHEBI:57834"/>
        <dbReference type="ChEBI" id="CHEBI:326268"/>
        <dbReference type="EC" id="2.5.1.16"/>
    </reaction>
</comment>
<comment type="similarity">
    <text evidence="13">Belongs to the prokaryotic AdoMetDC family. Type 1 subfamily.</text>
</comment>
<keyword evidence="9 13" id="KW-0456">Lyase</keyword>
<dbReference type="EC" id="4.1.1.50" evidence="13"/>
<reference evidence="17 18" key="1">
    <citation type="submission" date="2018-04" db="EMBL/GenBank/DDBJ databases">
        <title>Genomic Encyclopedia of Type Strains, Phase IV (KMG-IV): sequencing the most valuable type-strain genomes for metagenomic binning, comparative biology and taxonomic classification.</title>
        <authorList>
            <person name="Goeker M."/>
        </authorList>
    </citation>
    <scope>NUCLEOTIDE SEQUENCE [LARGE SCALE GENOMIC DNA]</scope>
    <source>
        <strain evidence="17 18">DSM 45771</strain>
    </source>
</reference>
<dbReference type="PROSITE" id="PS51006">
    <property type="entry name" value="PABS_2"/>
    <property type="match status" value="1"/>
</dbReference>
<evidence type="ECO:0000256" key="12">
    <source>
        <dbReference type="HAMAP-Rule" id="MF_00198"/>
    </source>
</evidence>
<feature type="active site" description="Schiff-base intermediate with substrate; via pyruvic acid" evidence="13">
    <location>
        <position position="81"/>
    </location>
</feature>
<evidence type="ECO:0000256" key="3">
    <source>
        <dbReference type="ARBA" id="ARBA00022691"/>
    </source>
</evidence>
<keyword evidence="6 13" id="KW-0745">Spermidine biosynthesis</keyword>
<dbReference type="GO" id="GO:0004014">
    <property type="term" value="F:adenosylmethionine decarboxylase activity"/>
    <property type="evidence" value="ECO:0007669"/>
    <property type="project" value="UniProtKB-UniRule"/>
</dbReference>
<organism evidence="17 18">
    <name type="scientific">Actinomycetospora cinnamomea</name>
    <dbReference type="NCBI Taxonomy" id="663609"/>
    <lineage>
        <taxon>Bacteria</taxon>
        <taxon>Bacillati</taxon>
        <taxon>Actinomycetota</taxon>
        <taxon>Actinomycetes</taxon>
        <taxon>Pseudonocardiales</taxon>
        <taxon>Pseudonocardiaceae</taxon>
        <taxon>Actinomycetospora</taxon>
    </lineage>
</organism>
<dbReference type="EMBL" id="QEKW01000008">
    <property type="protein sequence ID" value="PVZ08432.1"/>
    <property type="molecule type" value="Genomic_DNA"/>
</dbReference>
<keyword evidence="4 13" id="KW-0210">Decarboxylase</keyword>
<evidence type="ECO:0000256" key="1">
    <source>
        <dbReference type="ARBA" id="ARBA00007867"/>
    </source>
</evidence>
<dbReference type="InterPro" id="IPR017716">
    <property type="entry name" value="S-AdoMet_deCOase_pro-enz"/>
</dbReference>
<comment type="pathway">
    <text evidence="12">Amine and polyamine biosynthesis; spermidine biosynthesis; spermidine from putrescine: step 1/1.</text>
</comment>
<dbReference type="Gene3D" id="3.60.90.10">
    <property type="entry name" value="S-adenosylmethionine decarboxylase"/>
    <property type="match status" value="1"/>
</dbReference>
<dbReference type="InterPro" id="IPR003826">
    <property type="entry name" value="AdoMetDC_fam_prok"/>
</dbReference>
<dbReference type="Pfam" id="PF01564">
    <property type="entry name" value="Spermine_synth"/>
    <property type="match status" value="1"/>
</dbReference>
<comment type="catalytic activity">
    <reaction evidence="13">
        <text>S-adenosyl-L-methionine + H(+) = S-adenosyl 3-(methylsulfanyl)propylamine + CO2</text>
        <dbReference type="Rhea" id="RHEA:15981"/>
        <dbReference type="ChEBI" id="CHEBI:15378"/>
        <dbReference type="ChEBI" id="CHEBI:16526"/>
        <dbReference type="ChEBI" id="CHEBI:57443"/>
        <dbReference type="ChEBI" id="CHEBI:59789"/>
        <dbReference type="EC" id="4.1.1.50"/>
    </reaction>
</comment>
<feature type="modified residue" description="Pyruvic acid (Ser); by autocatalysis" evidence="13">
    <location>
        <position position="81"/>
    </location>
</feature>
<comment type="PTM">
    <text evidence="13">Is synthesized initially as an inactive proenzyme. Formation of the active enzyme involves a self-maturation process in which the active site pyruvoyl group is generated from an internal serine residue via an autocatalytic post-translational modification. Two non-identical subunits are generated from the proenzyme in this reaction, and the pyruvate is formed at the N-terminus of the alpha chain, which is derived from the carboxyl end of the proenzyme. The post-translation cleavage follows an unusual pathway, termed non-hydrolytic serinolysis, in which the side chain hydroxyl group of the serine supplies its oxygen atom to form the C-terminus of the beta chain, while the remainder of the serine residue undergoes an oxidative deamination to produce ammonia and the pyruvoyl group blocking the N-terminus of the alpha chain.</text>
</comment>
<feature type="chain" id="PRO_5023217959" description="S-adenosylmethionine decarboxylase beta chain" evidence="13">
    <location>
        <begin position="1"/>
        <end position="80"/>
    </location>
</feature>
<dbReference type="GO" id="GO:0005829">
    <property type="term" value="C:cytosol"/>
    <property type="evidence" value="ECO:0007669"/>
    <property type="project" value="TreeGrafter"/>
</dbReference>
<keyword evidence="3 13" id="KW-0949">S-adenosyl-L-methionine</keyword>
<sequence>MTTTSTTPTMRPAPTGDPASFAGRHVLAELRGVDAAVLGDEQRVTEALRRALDAGGATVLDVVAHRFEPQGTTVMALLAESHASVHAYPEASAAFVDVFTCGVQADPETVVDALGHELGATEVRAQVVARGAGLAPAAGGREVDEPLAPGMRRRWRLDEVLWRGRTEWQDMVVARTAQGVSLFCDGERQSTEATQLVYHEALAVPPMLLADELRSVLVIGSSEGVVSQLAVNAGATRVDHVDIDTECVRRCAELLPYGYTPAELAAAEAGEGPVRMHYADGWQFLADAAARGERWDVVIVDLPDEPVEVTDPAQHARLYGSAFLRRCLEVLTPGGVVCSQAGCPTVWRHDTLQRMTRRFDEVFTTVLPYCSDEHEWAYLTGRADAVDDPVALAASRLDRFPSLTSIDADALRRGAVLPFALRAGERSPVA</sequence>
<protein>
    <recommendedName>
        <fullName evidence="13">S-adenosylmethionine decarboxylase proenzyme</fullName>
        <shortName evidence="13">AdoMetDC</shortName>
        <shortName evidence="13">SAMDC</shortName>
        <ecNumber evidence="13">4.1.1.50</ecNumber>
    </recommendedName>
    <component>
        <recommendedName>
            <fullName evidence="13">S-adenosylmethionine decarboxylase beta chain</fullName>
        </recommendedName>
    </component>
    <component>
        <recommendedName>
            <fullName evidence="13">S-adenosylmethionine decarboxylase alpha chain</fullName>
        </recommendedName>
    </component>
</protein>
<dbReference type="HAMAP" id="MF_00198">
    <property type="entry name" value="Spermidine_synth"/>
    <property type="match status" value="1"/>
</dbReference>
<dbReference type="HAMAP" id="MF_00464">
    <property type="entry name" value="AdoMetDC_1"/>
    <property type="match status" value="1"/>
</dbReference>
<dbReference type="CDD" id="cd02440">
    <property type="entry name" value="AdoMet_MTases"/>
    <property type="match status" value="1"/>
</dbReference>
<keyword evidence="5 13" id="KW-0068">Autocatalytic cleavage</keyword>
<keyword evidence="10 13" id="KW-0704">Schiff base</keyword>
<evidence type="ECO:0000259" key="16">
    <source>
        <dbReference type="PROSITE" id="PS51006"/>
    </source>
</evidence>
<evidence type="ECO:0000256" key="4">
    <source>
        <dbReference type="ARBA" id="ARBA00022793"/>
    </source>
</evidence>
<comment type="function">
    <text evidence="12">Catalyzes the irreversible transfer of a propylamine group from the amino donor S-adenosylmethioninamine (decarboxy-AdoMet) to putrescine (1,4-diaminobutane) to yield spermidine.</text>
</comment>
<dbReference type="UniPathway" id="UPA00331">
    <property type="reaction ID" value="UER00451"/>
</dbReference>
<dbReference type="Gene3D" id="3.40.50.150">
    <property type="entry name" value="Vaccinia Virus protein VP39"/>
    <property type="match status" value="1"/>
</dbReference>
<comment type="subunit">
    <text evidence="12">Homodimer or homotetramer.</text>
</comment>
<dbReference type="InterPro" id="IPR016067">
    <property type="entry name" value="S-AdoMet_deCO2ase_core"/>
</dbReference>
<comment type="caution">
    <text evidence="17">The sequence shown here is derived from an EMBL/GenBank/DDBJ whole genome shotgun (WGS) entry which is preliminary data.</text>
</comment>
<evidence type="ECO:0000256" key="2">
    <source>
        <dbReference type="ARBA" id="ARBA00022679"/>
    </source>
</evidence>
<evidence type="ECO:0000256" key="13">
    <source>
        <dbReference type="HAMAP-Rule" id="MF_00464"/>
    </source>
</evidence>
<dbReference type="NCBIfam" id="TIGR03330">
    <property type="entry name" value="SAM_DCase_Bsu"/>
    <property type="match status" value="1"/>
</dbReference>
<comment type="cofactor">
    <cofactor evidence="13">
        <name>pyruvate</name>
        <dbReference type="ChEBI" id="CHEBI:15361"/>
    </cofactor>
    <text evidence="13">Binds 1 pyruvoyl group covalently per subunit.</text>
</comment>
<feature type="binding site" evidence="12">
    <location>
        <position position="312"/>
    </location>
    <ligand>
        <name>S-methyl-5'-thioadenosine</name>
        <dbReference type="ChEBI" id="CHEBI:17509"/>
    </ligand>
</feature>
<comment type="pathway">
    <text evidence="13">Amine and polyamine biosynthesis; S-adenosylmethioninamine biosynthesis; S-adenosylmethioninamine from S-adenosyl-L-methionine: step 1/1.</text>
</comment>
<feature type="chain" id="PRO_5023217958" description="S-adenosylmethionine decarboxylase alpha chain" evidence="13">
    <location>
        <begin position="81"/>
        <end position="430"/>
    </location>
</feature>
<feature type="active site" description="Proton acceptor; for processing activity" evidence="13">
    <location>
        <position position="86"/>
    </location>
</feature>
<comment type="subunit">
    <text evidence="13">Heterotetramer of two alpha and two beta chains arranged as a dimer of alpha/beta heterodimers.</text>
</comment>
<dbReference type="UniPathway" id="UPA00248">
    <property type="reaction ID" value="UER00314"/>
</dbReference>
<dbReference type="OrthoDB" id="9793120at2"/>
<feature type="binding site" evidence="12">
    <location>
        <position position="223"/>
    </location>
    <ligand>
        <name>spermidine</name>
        <dbReference type="ChEBI" id="CHEBI:57834"/>
    </ligand>
</feature>
<feature type="binding site" evidence="12">
    <location>
        <position position="199"/>
    </location>
    <ligand>
        <name>spermidine</name>
        <dbReference type="ChEBI" id="CHEBI:57834"/>
    </ligand>
</feature>
<feature type="active site" description="Proton donor; for catalytic activity" evidence="13">
    <location>
        <position position="101"/>
    </location>
</feature>
<evidence type="ECO:0000256" key="11">
    <source>
        <dbReference type="ARBA" id="ARBA00023317"/>
    </source>
</evidence>
<comment type="similarity">
    <text evidence="1 12">Belongs to the spermidine/spermine synthase family.</text>
</comment>
<keyword evidence="11 13" id="KW-0670">Pyruvate</keyword>